<protein>
    <recommendedName>
        <fullName evidence="1">diguanylate cyclase</fullName>
        <ecNumber evidence="1">2.7.7.65</ecNumber>
    </recommendedName>
</protein>
<feature type="transmembrane region" description="Helical" evidence="3">
    <location>
        <begin position="183"/>
        <end position="206"/>
    </location>
</feature>
<keyword evidence="6" id="KW-1185">Reference proteome</keyword>
<dbReference type="EC" id="2.7.7.65" evidence="1"/>
<dbReference type="RefSeq" id="WP_244760744.1">
    <property type="nucleotide sequence ID" value="NZ_JALJCJ010000002.1"/>
</dbReference>
<evidence type="ECO:0000256" key="3">
    <source>
        <dbReference type="SAM" id="Phobius"/>
    </source>
</evidence>
<dbReference type="SUPFAM" id="SSF55073">
    <property type="entry name" value="Nucleotide cyclase"/>
    <property type="match status" value="1"/>
</dbReference>
<feature type="transmembrane region" description="Helical" evidence="3">
    <location>
        <begin position="116"/>
        <end position="135"/>
    </location>
</feature>
<dbReference type="NCBIfam" id="TIGR00254">
    <property type="entry name" value="GGDEF"/>
    <property type="match status" value="1"/>
</dbReference>
<keyword evidence="3" id="KW-1133">Transmembrane helix</keyword>
<keyword evidence="3" id="KW-0472">Membrane</keyword>
<dbReference type="SMART" id="SM00267">
    <property type="entry name" value="GGDEF"/>
    <property type="match status" value="1"/>
</dbReference>
<dbReference type="PROSITE" id="PS50887">
    <property type="entry name" value="GGDEF"/>
    <property type="match status" value="1"/>
</dbReference>
<dbReference type="CDD" id="cd01949">
    <property type="entry name" value="GGDEF"/>
    <property type="match status" value="1"/>
</dbReference>
<dbReference type="Gene3D" id="3.30.70.270">
    <property type="match status" value="1"/>
</dbReference>
<gene>
    <name evidence="5" type="ORF">GB928_018180</name>
</gene>
<proteinExistence type="predicted"/>
<dbReference type="InterPro" id="IPR050469">
    <property type="entry name" value="Diguanylate_Cyclase"/>
</dbReference>
<evidence type="ECO:0000256" key="1">
    <source>
        <dbReference type="ARBA" id="ARBA00012528"/>
    </source>
</evidence>
<accession>A0ABT8XHA5</accession>
<evidence type="ECO:0000313" key="5">
    <source>
        <dbReference type="EMBL" id="MDO6123120.1"/>
    </source>
</evidence>
<keyword evidence="3" id="KW-0812">Transmembrane</keyword>
<organism evidence="5 6">
    <name type="scientific">Shinella curvata</name>
    <dbReference type="NCBI Taxonomy" id="1817964"/>
    <lineage>
        <taxon>Bacteria</taxon>
        <taxon>Pseudomonadati</taxon>
        <taxon>Pseudomonadota</taxon>
        <taxon>Alphaproteobacteria</taxon>
        <taxon>Hyphomicrobiales</taxon>
        <taxon>Rhizobiaceae</taxon>
        <taxon>Shinella</taxon>
    </lineage>
</organism>
<dbReference type="InterPro" id="IPR029787">
    <property type="entry name" value="Nucleotide_cyclase"/>
</dbReference>
<reference evidence="5" key="1">
    <citation type="submission" date="2022-04" db="EMBL/GenBank/DDBJ databases">
        <title>Shinella lacus sp. nov., a novel member of the genus Shinella from water.</title>
        <authorList>
            <person name="Deng Y."/>
        </authorList>
    </citation>
    <scope>NUCLEOTIDE SEQUENCE</scope>
    <source>
        <strain evidence="5">JCM 31239</strain>
    </source>
</reference>
<name>A0ABT8XHA5_9HYPH</name>
<feature type="domain" description="GGDEF" evidence="4">
    <location>
        <begin position="243"/>
        <end position="376"/>
    </location>
</feature>
<feature type="transmembrane region" description="Helical" evidence="3">
    <location>
        <begin position="56"/>
        <end position="75"/>
    </location>
</feature>
<feature type="transmembrane region" description="Helical" evidence="3">
    <location>
        <begin position="147"/>
        <end position="171"/>
    </location>
</feature>
<dbReference type="EMBL" id="WHSC02000007">
    <property type="protein sequence ID" value="MDO6123120.1"/>
    <property type="molecule type" value="Genomic_DNA"/>
</dbReference>
<dbReference type="Pfam" id="PF00990">
    <property type="entry name" value="GGDEF"/>
    <property type="match status" value="1"/>
</dbReference>
<evidence type="ECO:0000313" key="6">
    <source>
        <dbReference type="Proteomes" id="UP001177080"/>
    </source>
</evidence>
<comment type="catalytic activity">
    <reaction evidence="2">
        <text>2 GTP = 3',3'-c-di-GMP + 2 diphosphate</text>
        <dbReference type="Rhea" id="RHEA:24898"/>
        <dbReference type="ChEBI" id="CHEBI:33019"/>
        <dbReference type="ChEBI" id="CHEBI:37565"/>
        <dbReference type="ChEBI" id="CHEBI:58805"/>
        <dbReference type="EC" id="2.7.7.65"/>
    </reaction>
</comment>
<dbReference type="PANTHER" id="PTHR45138:SF9">
    <property type="entry name" value="DIGUANYLATE CYCLASE DGCM-RELATED"/>
    <property type="match status" value="1"/>
</dbReference>
<feature type="transmembrane region" description="Helical" evidence="3">
    <location>
        <begin position="6"/>
        <end position="24"/>
    </location>
</feature>
<evidence type="ECO:0000259" key="4">
    <source>
        <dbReference type="PROSITE" id="PS50887"/>
    </source>
</evidence>
<dbReference type="PANTHER" id="PTHR45138">
    <property type="entry name" value="REGULATORY COMPONENTS OF SENSORY TRANSDUCTION SYSTEM"/>
    <property type="match status" value="1"/>
</dbReference>
<evidence type="ECO:0000256" key="2">
    <source>
        <dbReference type="ARBA" id="ARBA00034247"/>
    </source>
</evidence>
<dbReference type="InterPro" id="IPR000160">
    <property type="entry name" value="GGDEF_dom"/>
</dbReference>
<comment type="caution">
    <text evidence="5">The sequence shown here is derived from an EMBL/GenBank/DDBJ whole genome shotgun (WGS) entry which is preliminary data.</text>
</comment>
<dbReference type="Proteomes" id="UP001177080">
    <property type="component" value="Unassembled WGS sequence"/>
</dbReference>
<sequence length="399" mass="43326">MSENFAFLLPVVLTLFGVAFLVVGRFGNRAALFWGAGYLCAGLGFLAPLLEVIVPVPVVAMVADAAFLIAFLLYSHGLVTHFDAPRLVGLRLMIAGIAYTGTTYAVLIAGSLRYELFINDIACSLMMLVATLSSWRRPRNWVDRSLLGAVIFVMLETTVRTIVFFIMAGTLAMGEFIGSSYAYIMQITSTIGALVMALTALSSVALRIVERHRKAAEEDPLTGLLNRRGFDQFIRERGRVAGKEAAVIVADIDWFKSVNDHYGHAAGDDVIREVAALLRTLSWPEAAVARFGGEEFIAYLPNCRLQDAHTLANTVRLALSERDLRSIGIDRAITASFGVAVSAAGDHTIHDAISRADRLLYLAKSSGRNRVISNAAEVSAVSAPKLFVVKDDGEVLSRR</sequence>
<feature type="transmembrane region" description="Helical" evidence="3">
    <location>
        <begin position="31"/>
        <end position="50"/>
    </location>
</feature>
<feature type="transmembrane region" description="Helical" evidence="3">
    <location>
        <begin position="87"/>
        <end position="110"/>
    </location>
</feature>
<dbReference type="InterPro" id="IPR043128">
    <property type="entry name" value="Rev_trsase/Diguanyl_cyclase"/>
</dbReference>